<dbReference type="InterPro" id="IPR039992">
    <property type="entry name" value="Sep15_SelM"/>
</dbReference>
<dbReference type="PANTHER" id="PTHR13077">
    <property type="entry name" value="SELENOPROTEIN F"/>
    <property type="match status" value="1"/>
</dbReference>
<dbReference type="InterPro" id="IPR038219">
    <property type="entry name" value="Sep15/SelM_sf"/>
</dbReference>
<organism evidence="9">
    <name type="scientific">Timema cristinae</name>
    <name type="common">Walking stick</name>
    <dbReference type="NCBI Taxonomy" id="61476"/>
    <lineage>
        <taxon>Eukaryota</taxon>
        <taxon>Metazoa</taxon>
        <taxon>Ecdysozoa</taxon>
        <taxon>Arthropoda</taxon>
        <taxon>Hexapoda</taxon>
        <taxon>Insecta</taxon>
        <taxon>Pterygota</taxon>
        <taxon>Neoptera</taxon>
        <taxon>Polyneoptera</taxon>
        <taxon>Phasmatodea</taxon>
        <taxon>Timematodea</taxon>
        <taxon>Timematoidea</taxon>
        <taxon>Timematidae</taxon>
        <taxon>Timema</taxon>
    </lineage>
</organism>
<dbReference type="InterPro" id="IPR014912">
    <property type="entry name" value="Sep15_SelM_dom"/>
</dbReference>
<dbReference type="Gene3D" id="3.40.30.50">
    <property type="entry name" value="Sep15/SelM thioredoxin-like domain, active-site redox motif"/>
    <property type="match status" value="1"/>
</dbReference>
<proteinExistence type="inferred from homology"/>
<dbReference type="PANTHER" id="PTHR13077:SF6">
    <property type="entry name" value="SELENOPROTEIN F"/>
    <property type="match status" value="1"/>
</dbReference>
<dbReference type="SUPFAM" id="SSF52833">
    <property type="entry name" value="Thioredoxin-like"/>
    <property type="match status" value="1"/>
</dbReference>
<dbReference type="EMBL" id="OC323295">
    <property type="protein sequence ID" value="CAD7412946.1"/>
    <property type="molecule type" value="Genomic_DNA"/>
</dbReference>
<evidence type="ECO:0000313" key="9">
    <source>
        <dbReference type="EMBL" id="CAD7412946.1"/>
    </source>
</evidence>
<feature type="chain" id="PRO_5031485815" description="Selenoprotein F" evidence="7">
    <location>
        <begin position="22"/>
        <end position="167"/>
    </location>
</feature>
<protein>
    <recommendedName>
        <fullName evidence="6">Selenoprotein F</fullName>
    </recommendedName>
</protein>
<keyword evidence="4" id="KW-0256">Endoplasmic reticulum</keyword>
<dbReference type="GO" id="GO:0005788">
    <property type="term" value="C:endoplasmic reticulum lumen"/>
    <property type="evidence" value="ECO:0007669"/>
    <property type="project" value="UniProtKB-SubCell"/>
</dbReference>
<name>A0A7R9DDY5_TIMCR</name>
<sequence length="167" mass="19199">MALHTLTFMSLLCFMVGTVLSEFSAEDCWSLGLNKANLLCSSCEQLKSFHLGILKEHCLQCCQRDEDTLTVKRYAQARLEPRRIIGGIKPFQVKAFVKSDRPSKFPNLQIKYVRGLDPIIKLMDKDGNIQDVLAIEKWDTDTVEEFLKTHLTSPDEEKEDYLRTNEI</sequence>
<keyword evidence="3 7" id="KW-0732">Signal</keyword>
<reference evidence="9" key="1">
    <citation type="submission" date="2020-11" db="EMBL/GenBank/DDBJ databases">
        <authorList>
            <person name="Tran Van P."/>
        </authorList>
    </citation>
    <scope>NUCLEOTIDE SEQUENCE</scope>
</reference>
<dbReference type="GO" id="GO:0016491">
    <property type="term" value="F:oxidoreductase activity"/>
    <property type="evidence" value="ECO:0007669"/>
    <property type="project" value="TreeGrafter"/>
</dbReference>
<accession>A0A7R9DDY5</accession>
<evidence type="ECO:0000256" key="4">
    <source>
        <dbReference type="ARBA" id="ARBA00022824"/>
    </source>
</evidence>
<evidence type="ECO:0000256" key="2">
    <source>
        <dbReference type="ARBA" id="ARBA00005742"/>
    </source>
</evidence>
<comment type="similarity">
    <text evidence="2">Belongs to the selenoprotein M/F family.</text>
</comment>
<evidence type="ECO:0000256" key="5">
    <source>
        <dbReference type="ARBA" id="ARBA00022933"/>
    </source>
</evidence>
<feature type="domain" description="Selenoprotein F/M" evidence="8">
    <location>
        <begin position="92"/>
        <end position="151"/>
    </location>
</feature>
<dbReference type="Pfam" id="PF08806">
    <property type="entry name" value="Sep15_SelM"/>
    <property type="match status" value="1"/>
</dbReference>
<evidence type="ECO:0000256" key="6">
    <source>
        <dbReference type="ARBA" id="ARBA00040775"/>
    </source>
</evidence>
<feature type="signal peptide" evidence="7">
    <location>
        <begin position="1"/>
        <end position="21"/>
    </location>
</feature>
<comment type="subcellular location">
    <subcellularLocation>
        <location evidence="1">Endoplasmic reticulum lumen</location>
    </subcellularLocation>
</comment>
<evidence type="ECO:0000256" key="7">
    <source>
        <dbReference type="SAM" id="SignalP"/>
    </source>
</evidence>
<evidence type="ECO:0000256" key="1">
    <source>
        <dbReference type="ARBA" id="ARBA00004319"/>
    </source>
</evidence>
<gene>
    <name evidence="9" type="ORF">TCEB3V08_LOCUS11580</name>
</gene>
<keyword evidence="5" id="KW-0712">Selenocysteine</keyword>
<evidence type="ECO:0000256" key="3">
    <source>
        <dbReference type="ARBA" id="ARBA00022729"/>
    </source>
</evidence>
<dbReference type="AlphaFoldDB" id="A0A7R9DDY5"/>
<evidence type="ECO:0000259" key="8">
    <source>
        <dbReference type="Pfam" id="PF08806"/>
    </source>
</evidence>
<dbReference type="InterPro" id="IPR036249">
    <property type="entry name" value="Thioredoxin-like_sf"/>
</dbReference>